<gene>
    <name evidence="1" type="primary">ORF3</name>
</gene>
<evidence type="ECO:0000313" key="1">
    <source>
        <dbReference type="EMBL" id="QRM16692.1"/>
    </source>
</evidence>
<accession>A0A8E5AMU4</accession>
<reference evidence="1" key="1">
    <citation type="journal article" date="2021" name="Microorganisms">
        <title>Genomes of Anguillid Herpesvirus 1 Strains Reveal Evolutionary Disparities and Low Genetic Diversity in the Genus Cyprinivirus.</title>
        <authorList>
            <person name="Donohoe O."/>
            <person name="Zhang H."/>
            <person name="Delrez N."/>
            <person name="Gao Y."/>
            <person name="Suarez N.M."/>
            <person name="Davison A.J."/>
            <person name="Vanderplasschen A."/>
        </authorList>
    </citation>
    <scope>NUCLEOTIDE SEQUENCE</scope>
    <source>
        <strain evidence="1">DK-205223-2</strain>
    </source>
</reference>
<reference evidence="1" key="2">
    <citation type="submission" date="2021-02" db="EMBL/GenBank/DDBJ databases">
        <authorList>
            <person name="Vanderplasschen A.F.C."/>
            <person name="Davison A.J."/>
        </authorList>
    </citation>
    <scope>NUCLEOTIDE SEQUENCE</scope>
    <source>
        <strain evidence="1">DK-205223-2</strain>
    </source>
</reference>
<dbReference type="EMBL" id="MW580852">
    <property type="protein sequence ID" value="QRM16692.1"/>
    <property type="molecule type" value="Genomic_DNA"/>
</dbReference>
<proteinExistence type="predicted"/>
<organism evidence="1">
    <name type="scientific">Anguillid herpesvirus 1</name>
    <dbReference type="NCBI Taxonomy" id="150286"/>
    <lineage>
        <taxon>Viruses</taxon>
        <taxon>Duplodnaviria</taxon>
        <taxon>Heunggongvirae</taxon>
        <taxon>Peploviricota</taxon>
        <taxon>Herviviricetes</taxon>
        <taxon>Herpesvirales</taxon>
        <taxon>Alloherpesviridae</taxon>
        <taxon>Cyvirus</taxon>
        <taxon>Cyvirus anguillidallo1</taxon>
    </lineage>
</organism>
<protein>
    <submittedName>
        <fullName evidence="1">Protein ORF3</fullName>
    </submittedName>
</protein>
<sequence>MCELCSNQELDGPSCPHGPPIPVDNGDRIIMEICNLRITCFSHPVEWTTIVWDPDTEHLKVAVFMNQKVDVHPWLRRALKKHFAWEPKLTIAKDKLPGMMVDNYLWQCLEDMRRVWTDTVLASTAPDARRETILAECRATSERVKEWADTFLRKRYLDEDQEHEEAEYQVVRREHLWEHRAEPSVGYNRFNRMVGFFQRPQGDIPRRQGQELVQSFLDQWESKEVTRFLFSLFIRQINKDKLGFSYLHGPPSEMRIGPAGKTLDCSVLHPLEKRHGAVPLGRTCSCAYVCTCTFNSR</sequence>
<name>A0A8E5AMU4_9VIRU</name>
<dbReference type="EMBL" id="MW580852">
    <property type="protein sequence ID" value="QRM16817.1"/>
    <property type="molecule type" value="Genomic_DNA"/>
</dbReference>